<dbReference type="NCBIfam" id="TIGR03519">
    <property type="entry name" value="T9SS_PorP_fam"/>
    <property type="match status" value="1"/>
</dbReference>
<name>A0A0P7XH32_9BACT</name>
<dbReference type="InterPro" id="IPR019861">
    <property type="entry name" value="PorP/SprF_Bacteroidetes"/>
</dbReference>
<sequence length="389" mass="42950">MKNTRLPYQLLISAPFQDGVIKSDGLAQFAFESLQVENLKPHHNQQRLLRRLYLLIALCIVSLSLHAQDVQYSQFYANPLYLNPAMAGSTEMTQIGVNYRNQWPGLDQSFNSYSAYIDHYIFGANSGVGLIFNQSDQSMANLSITEIGAAYSYRARLGFRSFLRVGGQVSYQDRDAYFGDMIFGSQIDDQTGAIGDFSGENLGEDMRHQFVDYSFGMLFHNENIWFGASAHHVTQPNISFIEGEISELPLKLSAHGGVKFDLSGGNSRQFFNQRTGTRELTFAFNYKNQGPFTQLDLGTQVNIQPLVLGVWYRGIPVGQSALPNNEAVIALVGISLGGGLDVGYSHDFTLSSLGNANTGGAHEISIRYSFLAGNAKGAGRKSSMPCFKY</sequence>
<dbReference type="Pfam" id="PF11751">
    <property type="entry name" value="PorP_SprF"/>
    <property type="match status" value="1"/>
</dbReference>
<gene>
    <name evidence="1" type="ORF">HLUCCX10_09025</name>
</gene>
<comment type="caution">
    <text evidence="1">The sequence shown here is derived from an EMBL/GenBank/DDBJ whole genome shotgun (WGS) entry which is preliminary data.</text>
</comment>
<evidence type="ECO:0000313" key="1">
    <source>
        <dbReference type="EMBL" id="KPQ15540.1"/>
    </source>
</evidence>
<accession>A0A0P7XH32</accession>
<organism evidence="1 2">
    <name type="scientific">Algoriphagus marincola HL-49</name>
    <dbReference type="NCBI Taxonomy" id="1305737"/>
    <lineage>
        <taxon>Bacteria</taxon>
        <taxon>Pseudomonadati</taxon>
        <taxon>Bacteroidota</taxon>
        <taxon>Cytophagia</taxon>
        <taxon>Cytophagales</taxon>
        <taxon>Cyclobacteriaceae</taxon>
        <taxon>Algoriphagus</taxon>
    </lineage>
</organism>
<dbReference type="Proteomes" id="UP000050421">
    <property type="component" value="Unassembled WGS sequence"/>
</dbReference>
<evidence type="ECO:0000313" key="2">
    <source>
        <dbReference type="Proteomes" id="UP000050421"/>
    </source>
</evidence>
<dbReference type="STRING" id="1305737.GCA_000526355_02960"/>
<dbReference type="EMBL" id="LJXT01000050">
    <property type="protein sequence ID" value="KPQ15540.1"/>
    <property type="molecule type" value="Genomic_DNA"/>
</dbReference>
<reference evidence="1 2" key="1">
    <citation type="submission" date="2015-09" db="EMBL/GenBank/DDBJ databases">
        <title>Identification and resolution of microdiversity through metagenomic sequencing of parallel consortia.</title>
        <authorList>
            <person name="Nelson W.C."/>
            <person name="Romine M.F."/>
            <person name="Lindemann S.R."/>
        </authorList>
    </citation>
    <scope>NUCLEOTIDE SEQUENCE [LARGE SCALE GENOMIC DNA]</scope>
    <source>
        <strain evidence="1">HL-49</strain>
    </source>
</reference>
<protein>
    <submittedName>
        <fullName evidence="1">T9SS substrate secretin</fullName>
    </submittedName>
</protein>
<proteinExistence type="predicted"/>
<dbReference type="PATRIC" id="fig|1305737.6.peg.2439"/>
<dbReference type="AlphaFoldDB" id="A0A0P7XH32"/>
<dbReference type="eggNOG" id="COG4772">
    <property type="taxonomic scope" value="Bacteria"/>
</dbReference>